<protein>
    <submittedName>
        <fullName evidence="1">Uncharacterized protein</fullName>
    </submittedName>
</protein>
<gene>
    <name evidence="1" type="ORF">DVS28_a3113</name>
</gene>
<reference evidence="1 2" key="1">
    <citation type="submission" date="2018-09" db="EMBL/GenBank/DDBJ databases">
        <title>Complete genome sequence of Euzebya sp. DY32-46 isolated from seawater of Pacific Ocean.</title>
        <authorList>
            <person name="Xu L."/>
            <person name="Wu Y.-H."/>
            <person name="Xu X.-W."/>
        </authorList>
    </citation>
    <scope>NUCLEOTIDE SEQUENCE [LARGE SCALE GENOMIC DNA]</scope>
    <source>
        <strain evidence="1 2">DY32-46</strain>
    </source>
</reference>
<keyword evidence="2" id="KW-1185">Reference proteome</keyword>
<dbReference type="KEGG" id="euz:DVS28_a3113"/>
<organism evidence="1 2">
    <name type="scientific">Euzebya pacifica</name>
    <dbReference type="NCBI Taxonomy" id="1608957"/>
    <lineage>
        <taxon>Bacteria</taxon>
        <taxon>Bacillati</taxon>
        <taxon>Actinomycetota</taxon>
        <taxon>Nitriliruptoria</taxon>
        <taxon>Euzebyales</taxon>
    </lineage>
</organism>
<accession>A0A346XZZ2</accession>
<proteinExistence type="predicted"/>
<dbReference type="EMBL" id="CP031165">
    <property type="protein sequence ID" value="AXV07789.1"/>
    <property type="molecule type" value="Genomic_DNA"/>
</dbReference>
<dbReference type="Proteomes" id="UP000264006">
    <property type="component" value="Chromosome"/>
</dbReference>
<sequence>MTCMTADARPNDHAVIAHVGDAATAEAAVADLAESGVDRDAIAHGTGESFAARLEAGDEDSHPAGRLVKFLLSLGQEREELMRLGEEARSGRHAIVVNDVEESHRDSIADVLARHDARDIVWFGDWQTEDLSIQR</sequence>
<evidence type="ECO:0000313" key="1">
    <source>
        <dbReference type="EMBL" id="AXV07789.1"/>
    </source>
</evidence>
<evidence type="ECO:0000313" key="2">
    <source>
        <dbReference type="Proteomes" id="UP000264006"/>
    </source>
</evidence>
<name>A0A346XZZ2_9ACTN</name>
<dbReference type="AlphaFoldDB" id="A0A346XZZ2"/>